<dbReference type="InterPro" id="IPR036013">
    <property type="entry name" value="Band_7/SPFH_dom_sf"/>
</dbReference>
<keyword evidence="4" id="KW-0812">Transmembrane</keyword>
<keyword evidence="6" id="KW-0472">Membrane</keyword>
<dbReference type="Pfam" id="PF01145">
    <property type="entry name" value="Band_7"/>
    <property type="match status" value="1"/>
</dbReference>
<keyword evidence="5" id="KW-1133">Transmembrane helix</keyword>
<dbReference type="PRINTS" id="PR00721">
    <property type="entry name" value="STOMATIN"/>
</dbReference>
<dbReference type="PANTHER" id="PTHR43327:SF10">
    <property type="entry name" value="STOMATIN-LIKE PROTEIN 2, MITOCHONDRIAL"/>
    <property type="match status" value="1"/>
</dbReference>
<evidence type="ECO:0000256" key="7">
    <source>
        <dbReference type="SAM" id="Coils"/>
    </source>
</evidence>
<evidence type="ECO:0000256" key="5">
    <source>
        <dbReference type="ARBA" id="ARBA00022989"/>
    </source>
</evidence>
<feature type="coiled-coil region" evidence="7">
    <location>
        <begin position="205"/>
        <end position="232"/>
    </location>
</feature>
<dbReference type="SUPFAM" id="SSF117892">
    <property type="entry name" value="Band 7/SPFH domain"/>
    <property type="match status" value="1"/>
</dbReference>
<name>A0ABU0MFX0_9PROT</name>
<dbReference type="Proteomes" id="UP001244552">
    <property type="component" value="Unassembled WGS sequence"/>
</dbReference>
<feature type="domain" description="Band 7" evidence="9">
    <location>
        <begin position="20"/>
        <end position="178"/>
    </location>
</feature>
<dbReference type="InterPro" id="IPR050710">
    <property type="entry name" value="Band7/mec-2_domain"/>
</dbReference>
<evidence type="ECO:0000256" key="1">
    <source>
        <dbReference type="ARBA" id="ARBA00004167"/>
    </source>
</evidence>
<keyword evidence="10" id="KW-0645">Protease</keyword>
<dbReference type="InterPro" id="IPR018080">
    <property type="entry name" value="Band_7/stomatin-like_CS"/>
</dbReference>
<dbReference type="InterPro" id="IPR001972">
    <property type="entry name" value="Stomatin_HflK_fam"/>
</dbReference>
<keyword evidence="10" id="KW-0378">Hydrolase</keyword>
<comment type="caution">
    <text evidence="10">The sequence shown here is derived from an EMBL/GenBank/DDBJ whole genome shotgun (WGS) entry which is preliminary data.</text>
</comment>
<sequence>MDLGLFVIAAFILVVVLAITSVRIVPQGFNHIVERLGRYQETLSPGFNVIFPVISSVRAKVDMRETVVDVPEQSVITKDNAAVVADGVLYFQVLDPVKATYEVSDLQRAIQTLAMTTTRTVMGSMDLDELLSQREAINASLLRAVDEATASWGVRVTRIELRDITPPADIVQAMGRQLKAERDRRAQILEADAEKESQIRIAQGKLEAAKLEAEARERLAEAEAKATRLVSEAVAQGSTQALGYFLGQKYMEALKAFAVSPNQKTMVLPVELAGVAGALAGLSELMREAAPPRDPVPPRGGSPVRPAASGPWSAPSAPKSDGI</sequence>
<feature type="compositionally biased region" description="Low complexity" evidence="8">
    <location>
        <begin position="301"/>
        <end position="323"/>
    </location>
</feature>
<organism evidence="10 11">
    <name type="scientific">Azospirillum picis</name>
    <dbReference type="NCBI Taxonomy" id="488438"/>
    <lineage>
        <taxon>Bacteria</taxon>
        <taxon>Pseudomonadati</taxon>
        <taxon>Pseudomonadota</taxon>
        <taxon>Alphaproteobacteria</taxon>
        <taxon>Rhodospirillales</taxon>
        <taxon>Azospirillaceae</taxon>
        <taxon>Azospirillum</taxon>
    </lineage>
</organism>
<comment type="subcellular location">
    <subcellularLocation>
        <location evidence="1">Membrane</location>
        <topology evidence="1">Single-pass membrane protein</topology>
    </subcellularLocation>
</comment>
<evidence type="ECO:0000256" key="2">
    <source>
        <dbReference type="ARBA" id="ARBA00008164"/>
    </source>
</evidence>
<dbReference type="InterPro" id="IPR001107">
    <property type="entry name" value="Band_7"/>
</dbReference>
<dbReference type="GO" id="GO:0006508">
    <property type="term" value="P:proteolysis"/>
    <property type="evidence" value="ECO:0007669"/>
    <property type="project" value="UniProtKB-KW"/>
</dbReference>
<dbReference type="PROSITE" id="PS01270">
    <property type="entry name" value="BAND_7"/>
    <property type="match status" value="1"/>
</dbReference>
<dbReference type="PANTHER" id="PTHR43327">
    <property type="entry name" value="STOMATIN-LIKE PROTEIN 2, MITOCHONDRIAL"/>
    <property type="match status" value="1"/>
</dbReference>
<evidence type="ECO:0000259" key="9">
    <source>
        <dbReference type="SMART" id="SM00244"/>
    </source>
</evidence>
<evidence type="ECO:0000313" key="10">
    <source>
        <dbReference type="EMBL" id="MDQ0532322.1"/>
    </source>
</evidence>
<keyword evidence="7" id="KW-0175">Coiled coil</keyword>
<evidence type="ECO:0000256" key="3">
    <source>
        <dbReference type="ARBA" id="ARBA00017055"/>
    </source>
</evidence>
<proteinExistence type="inferred from homology"/>
<dbReference type="GO" id="GO:0008233">
    <property type="term" value="F:peptidase activity"/>
    <property type="evidence" value="ECO:0007669"/>
    <property type="project" value="UniProtKB-KW"/>
</dbReference>
<evidence type="ECO:0000313" key="11">
    <source>
        <dbReference type="Proteomes" id="UP001244552"/>
    </source>
</evidence>
<evidence type="ECO:0000256" key="6">
    <source>
        <dbReference type="ARBA" id="ARBA00023136"/>
    </source>
</evidence>
<accession>A0ABU0MFX0</accession>
<evidence type="ECO:0000256" key="8">
    <source>
        <dbReference type="SAM" id="MobiDB-lite"/>
    </source>
</evidence>
<dbReference type="CDD" id="cd08829">
    <property type="entry name" value="SPFH_paraslipin"/>
    <property type="match status" value="1"/>
</dbReference>
<gene>
    <name evidence="10" type="ORF">QO018_001166</name>
</gene>
<feature type="region of interest" description="Disordered" evidence="8">
    <location>
        <begin position="288"/>
        <end position="323"/>
    </location>
</feature>
<dbReference type="RefSeq" id="WP_246512845.1">
    <property type="nucleotide sequence ID" value="NZ_JAGINO010000003.1"/>
</dbReference>
<dbReference type="Gene3D" id="3.30.479.30">
    <property type="entry name" value="Band 7 domain"/>
    <property type="match status" value="1"/>
</dbReference>
<reference evidence="10 11" key="1">
    <citation type="submission" date="2023-07" db="EMBL/GenBank/DDBJ databases">
        <title>Genomic Encyclopedia of Type Strains, Phase IV (KMG-IV): sequencing the most valuable type-strain genomes for metagenomic binning, comparative biology and taxonomic classification.</title>
        <authorList>
            <person name="Goeker M."/>
        </authorList>
    </citation>
    <scope>NUCLEOTIDE SEQUENCE [LARGE SCALE GENOMIC DNA]</scope>
    <source>
        <strain evidence="10 11">DSM 19922</strain>
    </source>
</reference>
<dbReference type="EMBL" id="JAUSVU010000003">
    <property type="protein sequence ID" value="MDQ0532322.1"/>
    <property type="molecule type" value="Genomic_DNA"/>
</dbReference>
<protein>
    <recommendedName>
        <fullName evidence="3">Protein QmcA</fullName>
    </recommendedName>
</protein>
<comment type="similarity">
    <text evidence="2">Belongs to the band 7/mec-2 family.</text>
</comment>
<dbReference type="SMART" id="SM00244">
    <property type="entry name" value="PHB"/>
    <property type="match status" value="1"/>
</dbReference>
<evidence type="ECO:0000256" key="4">
    <source>
        <dbReference type="ARBA" id="ARBA00022692"/>
    </source>
</evidence>
<keyword evidence="11" id="KW-1185">Reference proteome</keyword>